<dbReference type="AlphaFoldDB" id="A0A200QAC0"/>
<dbReference type="InterPro" id="IPR004046">
    <property type="entry name" value="GST_C"/>
</dbReference>
<organism evidence="2 3">
    <name type="scientific">Macleaya cordata</name>
    <name type="common">Five-seeded plume-poppy</name>
    <name type="synonym">Bocconia cordata</name>
    <dbReference type="NCBI Taxonomy" id="56857"/>
    <lineage>
        <taxon>Eukaryota</taxon>
        <taxon>Viridiplantae</taxon>
        <taxon>Streptophyta</taxon>
        <taxon>Embryophyta</taxon>
        <taxon>Tracheophyta</taxon>
        <taxon>Spermatophyta</taxon>
        <taxon>Magnoliopsida</taxon>
        <taxon>Ranunculales</taxon>
        <taxon>Papaveraceae</taxon>
        <taxon>Papaveroideae</taxon>
        <taxon>Macleaya</taxon>
    </lineage>
</organism>
<gene>
    <name evidence="2" type="ORF">BVC80_8713g3</name>
</gene>
<dbReference type="Pfam" id="PF00043">
    <property type="entry name" value="GST_C"/>
    <property type="match status" value="1"/>
</dbReference>
<dbReference type="InterPro" id="IPR036282">
    <property type="entry name" value="Glutathione-S-Trfase_C_sf"/>
</dbReference>
<keyword evidence="3" id="KW-1185">Reference proteome</keyword>
<name>A0A200QAC0_MACCD</name>
<dbReference type="InParanoid" id="A0A200QAC0"/>
<reference evidence="2 3" key="1">
    <citation type="journal article" date="2017" name="Mol. Plant">
        <title>The Genome of Medicinal Plant Macleaya cordata Provides New Insights into Benzylisoquinoline Alkaloids Metabolism.</title>
        <authorList>
            <person name="Liu X."/>
            <person name="Liu Y."/>
            <person name="Huang P."/>
            <person name="Ma Y."/>
            <person name="Qing Z."/>
            <person name="Tang Q."/>
            <person name="Cao H."/>
            <person name="Cheng P."/>
            <person name="Zheng Y."/>
            <person name="Yuan Z."/>
            <person name="Zhou Y."/>
            <person name="Liu J."/>
            <person name="Tang Z."/>
            <person name="Zhuo Y."/>
            <person name="Zhang Y."/>
            <person name="Yu L."/>
            <person name="Huang J."/>
            <person name="Yang P."/>
            <person name="Peng Q."/>
            <person name="Zhang J."/>
            <person name="Jiang W."/>
            <person name="Zhang Z."/>
            <person name="Lin K."/>
            <person name="Ro D.K."/>
            <person name="Chen X."/>
            <person name="Xiong X."/>
            <person name="Shang Y."/>
            <person name="Huang S."/>
            <person name="Zeng J."/>
        </authorList>
    </citation>
    <scope>NUCLEOTIDE SEQUENCE [LARGE SCALE GENOMIC DNA]</scope>
    <source>
        <strain evidence="3">cv. BLH2017</strain>
        <tissue evidence="2">Root</tissue>
    </source>
</reference>
<feature type="domain" description="Glutathione S-transferase C-terminal" evidence="1">
    <location>
        <begin position="28"/>
        <end position="95"/>
    </location>
</feature>
<comment type="caution">
    <text evidence="2">The sequence shown here is derived from an EMBL/GenBank/DDBJ whole genome shotgun (WGS) entry which is preliminary data.</text>
</comment>
<dbReference type="Gene3D" id="1.20.1050.10">
    <property type="match status" value="1"/>
</dbReference>
<sequence>MVDANHFRMDANHDDIRYWEEGVDEQRKRATESKSRVDRVPEIVGSRVGWETLFWGENLGFVDVALVPFYAWCYTYETFGKFSVERDCPKLMAWAKWSVENNESVSKSLPDPQKVYKYVLVPRKKFRVD</sequence>
<evidence type="ECO:0000313" key="2">
    <source>
        <dbReference type="EMBL" id="OVA07422.1"/>
    </source>
</evidence>
<dbReference type="EMBL" id="MVGT01002561">
    <property type="protein sequence ID" value="OVA07422.1"/>
    <property type="molecule type" value="Genomic_DNA"/>
</dbReference>
<dbReference type="Proteomes" id="UP000195402">
    <property type="component" value="Unassembled WGS sequence"/>
</dbReference>
<proteinExistence type="predicted"/>
<accession>A0A200QAC0</accession>
<evidence type="ECO:0000259" key="1">
    <source>
        <dbReference type="Pfam" id="PF00043"/>
    </source>
</evidence>
<dbReference type="SUPFAM" id="SSF47616">
    <property type="entry name" value="GST C-terminal domain-like"/>
    <property type="match status" value="1"/>
</dbReference>
<dbReference type="STRING" id="56857.A0A200QAC0"/>
<protein>
    <submittedName>
        <fullName evidence="2">Glutathione S-transferase</fullName>
    </submittedName>
</protein>
<dbReference type="GO" id="GO:0016740">
    <property type="term" value="F:transferase activity"/>
    <property type="evidence" value="ECO:0007669"/>
    <property type="project" value="UniProtKB-KW"/>
</dbReference>
<keyword evidence="2" id="KW-0808">Transferase</keyword>
<evidence type="ECO:0000313" key="3">
    <source>
        <dbReference type="Proteomes" id="UP000195402"/>
    </source>
</evidence>
<dbReference type="OrthoDB" id="202840at2759"/>
<dbReference type="OMA" id="DIRYWEE"/>